<dbReference type="InterPro" id="IPR050344">
    <property type="entry name" value="Peptidase_M1_aminopeptidases"/>
</dbReference>
<name>A0A819XKG5_9BILA</name>
<sequence length="240" mass="27621">MKFAYISYSLFCRIDNSTDTIIRMLPNGLSKNVIPSHYELFIDAIHVEQNIFTGIVDIDLHINEMINEITLNSVDLNITKTEYQQKNSNSYLRAGSIEYDKVYEQVTIKFAQPINAGNGRLHMEFIVVISHQPQWFHQTKYKKQLGVFTQFEPANARRAFPCFDEPSLKAKFTICIRTPKHLTILSNMLIKSQQNDTDQACIYEFDTTPIIATNSVAYVIGAHDFVAIYASNNEFSYMHD</sequence>
<dbReference type="Proteomes" id="UP000663882">
    <property type="component" value="Unassembled WGS sequence"/>
</dbReference>
<dbReference type="EMBL" id="CAJNOU010009975">
    <property type="protein sequence ID" value="CAF1549795.1"/>
    <property type="molecule type" value="Genomic_DNA"/>
</dbReference>
<evidence type="ECO:0000313" key="3">
    <source>
        <dbReference type="EMBL" id="CAF1549795.1"/>
    </source>
</evidence>
<dbReference type="PANTHER" id="PTHR11533:SF174">
    <property type="entry name" value="PUROMYCIN-SENSITIVE AMINOPEPTIDASE-RELATED"/>
    <property type="match status" value="1"/>
</dbReference>
<reference evidence="4" key="1">
    <citation type="submission" date="2021-02" db="EMBL/GenBank/DDBJ databases">
        <authorList>
            <person name="Nowell W R."/>
        </authorList>
    </citation>
    <scope>NUCLEOTIDE SEQUENCE</scope>
</reference>
<feature type="domain" description="Aminopeptidase N-like N-terminal" evidence="1">
    <location>
        <begin position="35"/>
        <end position="213"/>
    </location>
</feature>
<proteinExistence type="predicted"/>
<dbReference type="Proteomes" id="UP000663889">
    <property type="component" value="Unassembled WGS sequence"/>
</dbReference>
<dbReference type="EMBL" id="CAJOAX010014438">
    <property type="protein sequence ID" value="CAF4144001.1"/>
    <property type="molecule type" value="Genomic_DNA"/>
</dbReference>
<dbReference type="PRINTS" id="PR00756">
    <property type="entry name" value="ALADIPTASE"/>
</dbReference>
<protein>
    <recommendedName>
        <fullName evidence="1">Aminopeptidase N-like N-terminal domain-containing protein</fullName>
    </recommendedName>
</protein>
<evidence type="ECO:0000313" key="5">
    <source>
        <dbReference type="Proteomes" id="UP000663823"/>
    </source>
</evidence>
<dbReference type="GO" id="GO:0070006">
    <property type="term" value="F:metalloaminopeptidase activity"/>
    <property type="evidence" value="ECO:0007669"/>
    <property type="project" value="TreeGrafter"/>
</dbReference>
<evidence type="ECO:0000313" key="2">
    <source>
        <dbReference type="EMBL" id="CAF1217060.1"/>
    </source>
</evidence>
<dbReference type="InterPro" id="IPR001930">
    <property type="entry name" value="Peptidase_M1"/>
</dbReference>
<dbReference type="GO" id="GO:0005615">
    <property type="term" value="C:extracellular space"/>
    <property type="evidence" value="ECO:0007669"/>
    <property type="project" value="TreeGrafter"/>
</dbReference>
<dbReference type="GO" id="GO:0043171">
    <property type="term" value="P:peptide catabolic process"/>
    <property type="evidence" value="ECO:0007669"/>
    <property type="project" value="TreeGrafter"/>
</dbReference>
<dbReference type="AlphaFoldDB" id="A0A819XKG5"/>
<dbReference type="OrthoDB" id="275509at2759"/>
<dbReference type="GO" id="GO:0042277">
    <property type="term" value="F:peptide binding"/>
    <property type="evidence" value="ECO:0007669"/>
    <property type="project" value="TreeGrafter"/>
</dbReference>
<dbReference type="Proteomes" id="UP000663823">
    <property type="component" value="Unassembled WGS sequence"/>
</dbReference>
<comment type="caution">
    <text evidence="4">The sequence shown here is derived from an EMBL/GenBank/DDBJ whole genome shotgun (WGS) entry which is preliminary data.</text>
</comment>
<dbReference type="InterPro" id="IPR045357">
    <property type="entry name" value="Aminopeptidase_N-like_N"/>
</dbReference>
<dbReference type="GO" id="GO:0008270">
    <property type="term" value="F:zinc ion binding"/>
    <property type="evidence" value="ECO:0007669"/>
    <property type="project" value="TreeGrafter"/>
</dbReference>
<accession>A0A819XKG5</accession>
<gene>
    <name evidence="4" type="ORF">OTI717_LOCUS35886</name>
    <name evidence="2" type="ORF">RFH988_LOCUS25437</name>
    <name evidence="3" type="ORF">SEV965_LOCUS38633</name>
</gene>
<dbReference type="GO" id="GO:0005737">
    <property type="term" value="C:cytoplasm"/>
    <property type="evidence" value="ECO:0007669"/>
    <property type="project" value="TreeGrafter"/>
</dbReference>
<evidence type="ECO:0000313" key="4">
    <source>
        <dbReference type="EMBL" id="CAF4144001.1"/>
    </source>
</evidence>
<dbReference type="GO" id="GO:0016020">
    <property type="term" value="C:membrane"/>
    <property type="evidence" value="ECO:0007669"/>
    <property type="project" value="TreeGrafter"/>
</dbReference>
<dbReference type="PANTHER" id="PTHR11533">
    <property type="entry name" value="PROTEASE M1 ZINC METALLOPROTEASE"/>
    <property type="match status" value="1"/>
</dbReference>
<dbReference type="Gene3D" id="2.60.40.1730">
    <property type="entry name" value="tricorn interacting facor f3 domain"/>
    <property type="match status" value="1"/>
</dbReference>
<dbReference type="GO" id="GO:0006508">
    <property type="term" value="P:proteolysis"/>
    <property type="evidence" value="ECO:0007669"/>
    <property type="project" value="InterPro"/>
</dbReference>
<dbReference type="EMBL" id="CAJNOO010001934">
    <property type="protein sequence ID" value="CAF1217060.1"/>
    <property type="molecule type" value="Genomic_DNA"/>
</dbReference>
<organism evidence="4 5">
    <name type="scientific">Rotaria sordida</name>
    <dbReference type="NCBI Taxonomy" id="392033"/>
    <lineage>
        <taxon>Eukaryota</taxon>
        <taxon>Metazoa</taxon>
        <taxon>Spiralia</taxon>
        <taxon>Gnathifera</taxon>
        <taxon>Rotifera</taxon>
        <taxon>Eurotatoria</taxon>
        <taxon>Bdelloidea</taxon>
        <taxon>Philodinida</taxon>
        <taxon>Philodinidae</taxon>
        <taxon>Rotaria</taxon>
    </lineage>
</organism>
<evidence type="ECO:0000259" key="1">
    <source>
        <dbReference type="Pfam" id="PF17900"/>
    </source>
</evidence>
<dbReference type="InterPro" id="IPR042097">
    <property type="entry name" value="Aminopeptidase_N-like_N_sf"/>
</dbReference>
<dbReference type="Pfam" id="PF17900">
    <property type="entry name" value="Peptidase_M1_N"/>
    <property type="match status" value="1"/>
</dbReference>
<dbReference type="SUPFAM" id="SSF63737">
    <property type="entry name" value="Leukotriene A4 hydrolase N-terminal domain"/>
    <property type="match status" value="1"/>
</dbReference>